<dbReference type="AlphaFoldDB" id="A0A9N8VH77"/>
<dbReference type="Gene3D" id="3.40.640.10">
    <property type="entry name" value="Type I PLP-dependent aspartate aminotransferase-like (Major domain)"/>
    <property type="match status" value="1"/>
</dbReference>
<dbReference type="Proteomes" id="UP000789396">
    <property type="component" value="Unassembled WGS sequence"/>
</dbReference>
<keyword evidence="2" id="KW-0472">Membrane</keyword>
<sequence length="479" mass="53824">MNFKPAINQNRKNGLSTITTIVLVISAFVVGVAIYLDSAATSLKPKIVIQAIVDYYQKYSINSHSENNNPWFRQVWKTIRETRQLVAQKIVARAEEIIFVPSATYALNILSLSLRDYLTPGDKIALTLLEHGSNLYPWQATAQTKTAEIVFLPLTNDFVIDINQLSNYINQQTKIVSFFHLSNSLGTINPVAEIAQKIKKINPECLIIVDACQNNPTEKINQLDLFLPQKFEVGTLPLAQIFGLRAGLEFTNKLDYLQQIQLRNYALRQLKQIPNLIIYNQKQFSPNIITFNLTGYHAHDIADYLGKKKILLRAGDFCCPYLAKVIGTNSALRISLDIYNNQGDIDRLIDCLQEIVNNPHLLIPVYNAYLTCQLVGDNHTVPTPTGGSSEESSAMGETLTEQYYVKEEEEELDANPVLTVSIEKATTNYVPAVAVRRRWRTLSGIIGRKGCVDGLNPTEVANTGRLRGQERLTELPVER</sequence>
<accession>A0A9N8VH77</accession>
<gene>
    <name evidence="4" type="ORF">RFULGI_LOCUS323</name>
</gene>
<dbReference type="InterPro" id="IPR015421">
    <property type="entry name" value="PyrdxlP-dep_Trfase_major"/>
</dbReference>
<evidence type="ECO:0000256" key="2">
    <source>
        <dbReference type="SAM" id="Phobius"/>
    </source>
</evidence>
<comment type="caution">
    <text evidence="4">The sequence shown here is derived from an EMBL/GenBank/DDBJ whole genome shotgun (WGS) entry which is preliminary data.</text>
</comment>
<dbReference type="Gene3D" id="3.90.1150.10">
    <property type="entry name" value="Aspartate Aminotransferase, domain 1"/>
    <property type="match status" value="2"/>
</dbReference>
<dbReference type="PANTHER" id="PTHR43586">
    <property type="entry name" value="CYSTEINE DESULFURASE"/>
    <property type="match status" value="1"/>
</dbReference>
<protein>
    <submittedName>
        <fullName evidence="4">10875_t:CDS:1</fullName>
    </submittedName>
</protein>
<reference evidence="4" key="1">
    <citation type="submission" date="2021-06" db="EMBL/GenBank/DDBJ databases">
        <authorList>
            <person name="Kallberg Y."/>
            <person name="Tangrot J."/>
            <person name="Rosling A."/>
        </authorList>
    </citation>
    <scope>NUCLEOTIDE SEQUENCE</scope>
    <source>
        <strain evidence="4">IN212</strain>
    </source>
</reference>
<name>A0A9N8VH77_9GLOM</name>
<evidence type="ECO:0000259" key="3">
    <source>
        <dbReference type="Pfam" id="PF00266"/>
    </source>
</evidence>
<keyword evidence="1" id="KW-0663">Pyridoxal phosphate</keyword>
<feature type="domain" description="Aminotransferase class V" evidence="3">
    <location>
        <begin position="34"/>
        <end position="221"/>
    </location>
</feature>
<dbReference type="InterPro" id="IPR000192">
    <property type="entry name" value="Aminotrans_V_dom"/>
</dbReference>
<dbReference type="EMBL" id="CAJVPZ010000102">
    <property type="protein sequence ID" value="CAG8452982.1"/>
    <property type="molecule type" value="Genomic_DNA"/>
</dbReference>
<dbReference type="InterPro" id="IPR015424">
    <property type="entry name" value="PyrdxlP-dep_Trfase"/>
</dbReference>
<keyword evidence="2" id="KW-0812">Transmembrane</keyword>
<dbReference type="OrthoDB" id="420046at2759"/>
<dbReference type="PANTHER" id="PTHR43586:SF8">
    <property type="entry name" value="CYSTEINE DESULFURASE 1, CHLOROPLASTIC"/>
    <property type="match status" value="1"/>
</dbReference>
<proteinExistence type="predicted"/>
<dbReference type="Pfam" id="PF00266">
    <property type="entry name" value="Aminotran_5"/>
    <property type="match status" value="2"/>
</dbReference>
<evidence type="ECO:0000313" key="5">
    <source>
        <dbReference type="Proteomes" id="UP000789396"/>
    </source>
</evidence>
<dbReference type="InterPro" id="IPR015422">
    <property type="entry name" value="PyrdxlP-dep_Trfase_small"/>
</dbReference>
<organism evidence="4 5">
    <name type="scientific">Racocetra fulgida</name>
    <dbReference type="NCBI Taxonomy" id="60492"/>
    <lineage>
        <taxon>Eukaryota</taxon>
        <taxon>Fungi</taxon>
        <taxon>Fungi incertae sedis</taxon>
        <taxon>Mucoromycota</taxon>
        <taxon>Glomeromycotina</taxon>
        <taxon>Glomeromycetes</taxon>
        <taxon>Diversisporales</taxon>
        <taxon>Gigasporaceae</taxon>
        <taxon>Racocetra</taxon>
    </lineage>
</organism>
<keyword evidence="5" id="KW-1185">Reference proteome</keyword>
<evidence type="ECO:0000313" key="4">
    <source>
        <dbReference type="EMBL" id="CAG8452982.1"/>
    </source>
</evidence>
<feature type="transmembrane region" description="Helical" evidence="2">
    <location>
        <begin position="14"/>
        <end position="36"/>
    </location>
</feature>
<evidence type="ECO:0000256" key="1">
    <source>
        <dbReference type="ARBA" id="ARBA00022898"/>
    </source>
</evidence>
<keyword evidence="2" id="KW-1133">Transmembrane helix</keyword>
<feature type="domain" description="Aminotransferase class V" evidence="3">
    <location>
        <begin position="228"/>
        <end position="348"/>
    </location>
</feature>
<dbReference type="SUPFAM" id="SSF53383">
    <property type="entry name" value="PLP-dependent transferases"/>
    <property type="match status" value="1"/>
</dbReference>